<dbReference type="Gene3D" id="3.40.50.2300">
    <property type="match status" value="1"/>
</dbReference>
<reference evidence="4" key="4">
    <citation type="submission" date="2023-03" db="EMBL/GenBank/DDBJ databases">
        <authorList>
            <person name="Shen W."/>
            <person name="Cai J."/>
        </authorList>
    </citation>
    <scope>NUCLEOTIDE SEQUENCE</scope>
    <source>
        <strain evidence="4">B245-2</strain>
    </source>
</reference>
<evidence type="ECO:0000313" key="4">
    <source>
        <dbReference type="EMBL" id="MDT2797848.1"/>
    </source>
</evidence>
<dbReference type="Gene3D" id="2.40.50.1020">
    <property type="entry name" value="LytTr DNA-binding domain"/>
    <property type="match status" value="1"/>
</dbReference>
<dbReference type="InterPro" id="IPR011006">
    <property type="entry name" value="CheY-like_superfamily"/>
</dbReference>
<dbReference type="EMBL" id="JARQBI010000048">
    <property type="protein sequence ID" value="MDT2797848.1"/>
    <property type="molecule type" value="Genomic_DNA"/>
</dbReference>
<dbReference type="InterPro" id="IPR007492">
    <property type="entry name" value="LytTR_DNA-bd_dom"/>
</dbReference>
<name>A0A0H2Q4R6_9ENTE</name>
<sequence>MIFAICDDERLFQETLEEQLYSLCKKMKIDVTILKFNNGQEVLNYITKPHSTSIDMLFLDIDMPEMDGLTLKDKLSNQKLVRYIVFTTNHQEHIYEAFGTKTLGFLNKPTNDFDLEKKIQQYLQITEKEKVLEFTDIFNVIHRHSIDEFVYFKVDDRYIEVHLVNKKDNFLILSRIKDLEQKFVELPFIRCHKSYIISLIQSEKITVTSASLSNQETIPVGRRFYPKLKEAYFTFRRDLVWRSI</sequence>
<dbReference type="InterPro" id="IPR001789">
    <property type="entry name" value="Sig_transdc_resp-reg_receiver"/>
</dbReference>
<dbReference type="Pfam" id="PF00072">
    <property type="entry name" value="Response_reg"/>
    <property type="match status" value="1"/>
</dbReference>
<feature type="modified residue" description="4-aspartylphosphate" evidence="1">
    <location>
        <position position="60"/>
    </location>
</feature>
<dbReference type="GO" id="GO:0003677">
    <property type="term" value="F:DNA binding"/>
    <property type="evidence" value="ECO:0007669"/>
    <property type="project" value="UniProtKB-KW"/>
</dbReference>
<gene>
    <name evidence="6" type="ORF">A5869_001637</name>
    <name evidence="5" type="ORF">B5E88_04995</name>
    <name evidence="4" type="ORF">P7H47_11440</name>
</gene>
<keyword evidence="1" id="KW-0597">Phosphoprotein</keyword>
<evidence type="ECO:0000259" key="3">
    <source>
        <dbReference type="PROSITE" id="PS50930"/>
    </source>
</evidence>
<dbReference type="Proteomes" id="UP000196503">
    <property type="component" value="Unassembled WGS sequence"/>
</dbReference>
<proteinExistence type="predicted"/>
<dbReference type="PANTHER" id="PTHR37299">
    <property type="entry name" value="TRANSCRIPTIONAL REGULATOR-RELATED"/>
    <property type="match status" value="1"/>
</dbReference>
<dbReference type="RefSeq" id="WP_016250705.1">
    <property type="nucleotide sequence ID" value="NZ_CP010059.1"/>
</dbReference>
<evidence type="ECO:0000313" key="5">
    <source>
        <dbReference type="EMBL" id="OUQ10793.1"/>
    </source>
</evidence>
<evidence type="ECO:0000259" key="2">
    <source>
        <dbReference type="PROSITE" id="PS50110"/>
    </source>
</evidence>
<dbReference type="AlphaFoldDB" id="A0A0H2Q4R6"/>
<reference evidence="5" key="3">
    <citation type="journal article" date="2018" name="BMC Genomics">
        <title>Whole genome sequencing and function prediction of 133 gut anaerobes isolated from chicken caecum in pure cultures.</title>
        <authorList>
            <person name="Medvecky M."/>
            <person name="Cejkova D."/>
            <person name="Polansky O."/>
            <person name="Karasova D."/>
            <person name="Kubasova T."/>
            <person name="Cizek A."/>
            <person name="Rychlik I."/>
        </authorList>
    </citation>
    <scope>NUCLEOTIDE SEQUENCE</scope>
    <source>
        <strain evidence="5">An144</strain>
    </source>
</reference>
<reference evidence="7" key="1">
    <citation type="submission" date="2017-04" db="EMBL/GenBank/DDBJ databases">
        <title>Function of individual gut microbiota members based on whole genome sequencing of pure cultures obtained from chicken caecum.</title>
        <authorList>
            <person name="Medvecky M."/>
            <person name="Cejkova D."/>
            <person name="Polansky O."/>
            <person name="Karasova D."/>
            <person name="Kubasova T."/>
            <person name="Cizek A."/>
            <person name="Rychlik I."/>
        </authorList>
    </citation>
    <scope>NUCLEOTIDE SEQUENCE [LARGE SCALE GENOMIC DNA]</scope>
    <source>
        <strain evidence="7">An144</strain>
    </source>
</reference>
<keyword evidence="4" id="KW-0238">DNA-binding</keyword>
<comment type="caution">
    <text evidence="6">The sequence shown here is derived from an EMBL/GenBank/DDBJ whole genome shotgun (WGS) entry which is preliminary data.</text>
</comment>
<dbReference type="InterPro" id="IPR046947">
    <property type="entry name" value="LytR-like"/>
</dbReference>
<organism evidence="6 8">
    <name type="scientific">Enterococcus cecorum</name>
    <dbReference type="NCBI Taxonomy" id="44008"/>
    <lineage>
        <taxon>Bacteria</taxon>
        <taxon>Bacillati</taxon>
        <taxon>Bacillota</taxon>
        <taxon>Bacilli</taxon>
        <taxon>Lactobacillales</taxon>
        <taxon>Enterococcaceae</taxon>
        <taxon>Enterococcus</taxon>
    </lineage>
</organism>
<reference evidence="6 8" key="2">
    <citation type="submission" date="2017-05" db="EMBL/GenBank/DDBJ databases">
        <title>The Genome Sequence of Enterococcus faecium 2D5_DIV0622.</title>
        <authorList>
            <consortium name="The Broad Institute Genomics Platform"/>
            <consortium name="The Broad Institute Genomic Center for Infectious Diseases"/>
            <person name="Earl A."/>
            <person name="Manson A."/>
            <person name="Schwartman J."/>
            <person name="Gilmore M."/>
            <person name="Abouelleil A."/>
            <person name="Cao P."/>
            <person name="Chapman S."/>
            <person name="Cusick C."/>
            <person name="Shea T."/>
            <person name="Young S."/>
            <person name="Neafsey D."/>
            <person name="Nusbaum C."/>
            <person name="Birren B."/>
        </authorList>
    </citation>
    <scope>NUCLEOTIDE SEQUENCE [LARGE SCALE GENOMIC DNA]</scope>
    <source>
        <strain evidence="6 8">2D5_DIV0622</strain>
    </source>
</reference>
<dbReference type="PANTHER" id="PTHR37299:SF1">
    <property type="entry name" value="STAGE 0 SPORULATION PROTEIN A HOMOLOG"/>
    <property type="match status" value="1"/>
</dbReference>
<dbReference type="PROSITE" id="PS50110">
    <property type="entry name" value="RESPONSE_REGULATORY"/>
    <property type="match status" value="1"/>
</dbReference>
<dbReference type="GeneID" id="60872671"/>
<feature type="domain" description="HTH LytTR-type" evidence="3">
    <location>
        <begin position="151"/>
        <end position="234"/>
    </location>
</feature>
<dbReference type="SUPFAM" id="SSF52172">
    <property type="entry name" value="CheY-like"/>
    <property type="match status" value="1"/>
</dbReference>
<dbReference type="GO" id="GO:0000156">
    <property type="term" value="F:phosphorelay response regulator activity"/>
    <property type="evidence" value="ECO:0007669"/>
    <property type="project" value="InterPro"/>
</dbReference>
<dbReference type="Proteomes" id="UP000196074">
    <property type="component" value="Unassembled WGS sequence"/>
</dbReference>
<evidence type="ECO:0000313" key="7">
    <source>
        <dbReference type="Proteomes" id="UP000196074"/>
    </source>
</evidence>
<dbReference type="SMART" id="SM00850">
    <property type="entry name" value="LytTR"/>
    <property type="match status" value="1"/>
</dbReference>
<dbReference type="Proteomes" id="UP001255696">
    <property type="component" value="Unassembled WGS sequence"/>
</dbReference>
<dbReference type="EMBL" id="NFLC01000007">
    <property type="protein sequence ID" value="OUQ10793.1"/>
    <property type="molecule type" value="Genomic_DNA"/>
</dbReference>
<evidence type="ECO:0000256" key="1">
    <source>
        <dbReference type="PROSITE-ProRule" id="PRU00169"/>
    </source>
</evidence>
<feature type="domain" description="Response regulatory" evidence="2">
    <location>
        <begin position="2"/>
        <end position="123"/>
    </location>
</feature>
<accession>A0A0H2Q4R6</accession>
<evidence type="ECO:0000313" key="8">
    <source>
        <dbReference type="Proteomes" id="UP000196503"/>
    </source>
</evidence>
<dbReference type="EMBL" id="NIBL01000002">
    <property type="protein sequence ID" value="OUZ18155.1"/>
    <property type="molecule type" value="Genomic_DNA"/>
</dbReference>
<dbReference type="SMART" id="SM00448">
    <property type="entry name" value="REC"/>
    <property type="match status" value="1"/>
</dbReference>
<dbReference type="PROSITE" id="PS50930">
    <property type="entry name" value="HTH_LYTTR"/>
    <property type="match status" value="1"/>
</dbReference>
<dbReference type="Pfam" id="PF04397">
    <property type="entry name" value="LytTR"/>
    <property type="match status" value="1"/>
</dbReference>
<protein>
    <submittedName>
        <fullName evidence="5">DNA-binding response regulator</fullName>
    </submittedName>
    <submittedName>
        <fullName evidence="4">LytTR family DNA-binding domain-containing protein</fullName>
    </submittedName>
</protein>
<evidence type="ECO:0000313" key="6">
    <source>
        <dbReference type="EMBL" id="OUZ18155.1"/>
    </source>
</evidence>